<dbReference type="AlphaFoldDB" id="E3NL04"/>
<gene>
    <name evidence="9" type="ORF">CRE_26844</name>
</gene>
<evidence type="ECO:0000256" key="6">
    <source>
        <dbReference type="ARBA" id="ARBA00023242"/>
    </source>
</evidence>
<evidence type="ECO:0000313" key="9">
    <source>
        <dbReference type="EMBL" id="EFP03963.1"/>
    </source>
</evidence>
<dbReference type="InParanoid" id="E3NL04"/>
<dbReference type="Gene3D" id="1.10.260.40">
    <property type="entry name" value="lambda repressor-like DNA-binding domains"/>
    <property type="match status" value="1"/>
</dbReference>
<dbReference type="EMBL" id="DS268852">
    <property type="protein sequence ID" value="EFP03963.1"/>
    <property type="molecule type" value="Genomic_DNA"/>
</dbReference>
<keyword evidence="6" id="KW-0539">Nucleus</keyword>
<evidence type="ECO:0000256" key="2">
    <source>
        <dbReference type="ARBA" id="ARBA00023015"/>
    </source>
</evidence>
<evidence type="ECO:0000256" key="3">
    <source>
        <dbReference type="ARBA" id="ARBA00023125"/>
    </source>
</evidence>
<dbReference type="PROSITE" id="PS51042">
    <property type="entry name" value="CUT"/>
    <property type="match status" value="1"/>
</dbReference>
<keyword evidence="3" id="KW-0238">DNA-binding</keyword>
<dbReference type="Proteomes" id="UP000008281">
    <property type="component" value="Unassembled WGS sequence"/>
</dbReference>
<dbReference type="InterPro" id="IPR010982">
    <property type="entry name" value="Lambda_DNA-bd_dom_sf"/>
</dbReference>
<protein>
    <recommendedName>
        <fullName evidence="8">CUT domain-containing protein</fullName>
    </recommendedName>
</protein>
<dbReference type="GO" id="GO:0005634">
    <property type="term" value="C:nucleus"/>
    <property type="evidence" value="ECO:0007669"/>
    <property type="project" value="UniProtKB-SubCell"/>
</dbReference>
<keyword evidence="2" id="KW-0805">Transcription regulation</keyword>
<dbReference type="InterPro" id="IPR003350">
    <property type="entry name" value="CUT_dom"/>
</dbReference>
<dbReference type="Pfam" id="PF02376">
    <property type="entry name" value="CUT"/>
    <property type="match status" value="1"/>
</dbReference>
<dbReference type="SUPFAM" id="SSF47413">
    <property type="entry name" value="lambda repressor-like DNA-binding domains"/>
    <property type="match status" value="1"/>
</dbReference>
<feature type="domain" description="CUT" evidence="8">
    <location>
        <begin position="154"/>
        <end position="240"/>
    </location>
</feature>
<evidence type="ECO:0000256" key="1">
    <source>
        <dbReference type="ARBA" id="ARBA00004123"/>
    </source>
</evidence>
<evidence type="ECO:0000256" key="4">
    <source>
        <dbReference type="ARBA" id="ARBA00023155"/>
    </source>
</evidence>
<dbReference type="HOGENOM" id="CLU_1058600_0_0_1"/>
<feature type="region of interest" description="Disordered" evidence="7">
    <location>
        <begin position="104"/>
        <end position="141"/>
    </location>
</feature>
<name>E3NL04_CAERE</name>
<keyword evidence="10" id="KW-1185">Reference proteome</keyword>
<sequence>MSIDDASPFSVKWTPAISYEEMLARSTPRPDTRFDHYQQHLHDGTTEKLEPIRMMPEEDKPLKVVFAKKETQIYSIRKCRRAPLITFIPYSDAPPPQLLVQYPQFPERSPSPAPEASVSGLHPPIPPDLPAVRSPAPADPNDITPEMAIKILDRPLRDESNPPDTREIVNAFNRWRMANGNNAAHIATHILGVNKTTVRDYCVTPQPWNELKYEKMIYLRMHNWTRLSSEARERIWEMDLAKERAKNGSPEKPKAIITPLPDDVKEMILNEMRQAPDQVLNEPYLRQWAIEKGFNYPPIKNFHHYMRSRIREGFPI</sequence>
<keyword evidence="5" id="KW-0804">Transcription</keyword>
<evidence type="ECO:0000256" key="5">
    <source>
        <dbReference type="ARBA" id="ARBA00023163"/>
    </source>
</evidence>
<evidence type="ECO:0000313" key="10">
    <source>
        <dbReference type="Proteomes" id="UP000008281"/>
    </source>
</evidence>
<accession>E3NL04</accession>
<evidence type="ECO:0000256" key="7">
    <source>
        <dbReference type="SAM" id="MobiDB-lite"/>
    </source>
</evidence>
<feature type="compositionally biased region" description="Low complexity" evidence="7">
    <location>
        <begin position="106"/>
        <end position="119"/>
    </location>
</feature>
<organism evidence="10">
    <name type="scientific">Caenorhabditis remanei</name>
    <name type="common">Caenorhabditis vulgaris</name>
    <dbReference type="NCBI Taxonomy" id="31234"/>
    <lineage>
        <taxon>Eukaryota</taxon>
        <taxon>Metazoa</taxon>
        <taxon>Ecdysozoa</taxon>
        <taxon>Nematoda</taxon>
        <taxon>Chromadorea</taxon>
        <taxon>Rhabditida</taxon>
        <taxon>Rhabditina</taxon>
        <taxon>Rhabditomorpha</taxon>
        <taxon>Rhabditoidea</taxon>
        <taxon>Rhabditidae</taxon>
        <taxon>Peloderinae</taxon>
        <taxon>Caenorhabditis</taxon>
    </lineage>
</organism>
<keyword evidence="4" id="KW-0371">Homeobox</keyword>
<proteinExistence type="predicted"/>
<dbReference type="GO" id="GO:0003677">
    <property type="term" value="F:DNA binding"/>
    <property type="evidence" value="ECO:0007669"/>
    <property type="project" value="UniProtKB-KW"/>
</dbReference>
<reference evidence="9" key="1">
    <citation type="submission" date="2007-07" db="EMBL/GenBank/DDBJ databases">
        <title>PCAP assembly of the Caenorhabditis remanei genome.</title>
        <authorList>
            <consortium name="The Caenorhabditis remanei Sequencing Consortium"/>
            <person name="Wilson R.K."/>
        </authorList>
    </citation>
    <scope>NUCLEOTIDE SEQUENCE [LARGE SCALE GENOMIC DNA]</scope>
    <source>
        <strain evidence="9">PB4641</strain>
    </source>
</reference>
<evidence type="ECO:0000259" key="8">
    <source>
        <dbReference type="PROSITE" id="PS51042"/>
    </source>
</evidence>
<comment type="subcellular location">
    <subcellularLocation>
        <location evidence="1">Nucleus</location>
    </subcellularLocation>
</comment>